<feature type="domain" description="Dehydrogenase E1 component" evidence="2">
    <location>
        <begin position="47"/>
        <end position="327"/>
    </location>
</feature>
<dbReference type="GO" id="GO:0016491">
    <property type="term" value="F:oxidoreductase activity"/>
    <property type="evidence" value="ECO:0007669"/>
    <property type="project" value="UniProtKB-KW"/>
</dbReference>
<dbReference type="CDD" id="cd02000">
    <property type="entry name" value="TPP_E1_PDC_ADC_BCADC"/>
    <property type="match status" value="1"/>
</dbReference>
<organism evidence="3 4">
    <name type="scientific">Halomarina salina</name>
    <dbReference type="NCBI Taxonomy" id="1872699"/>
    <lineage>
        <taxon>Archaea</taxon>
        <taxon>Methanobacteriati</taxon>
        <taxon>Methanobacteriota</taxon>
        <taxon>Stenosarchaea group</taxon>
        <taxon>Halobacteria</taxon>
        <taxon>Halobacteriales</taxon>
        <taxon>Natronomonadaceae</taxon>
        <taxon>Halomarina</taxon>
    </lineage>
</organism>
<dbReference type="GO" id="GO:0044272">
    <property type="term" value="P:sulfur compound biosynthetic process"/>
    <property type="evidence" value="ECO:0007669"/>
    <property type="project" value="UniProtKB-ARBA"/>
</dbReference>
<dbReference type="EMBL" id="JBHSQH010000001">
    <property type="protein sequence ID" value="MFC5970233.1"/>
    <property type="molecule type" value="Genomic_DNA"/>
</dbReference>
<sequence length="374" mass="42161">MDVRERRDLIDRDYDDRICLLAPDGTLTAGYEPTLSEEELVSLYADMRLGRHFDDRMVSLQRQGRVGTYSPMAGQEGSGFGSMYALAEDDWVFFQYREHAAPLVRGFLPEYIHYWTGHESGNSVLGDGRIFPLNICIGDHLPHVTGMAMGAKLRGNDEEVFVAHFGDGSTSEGDFHEGLNFAGVYDTPTVFLCHNNGWAISIPREAQTRSQTLAQKAVAYGFAGVQVDGMDPLAVYEVIRAAREKALNPREGEARPTLIEAVEYRYGAHTTADDPATYRDDEEVEQWRRLDPIDRLETYLRREDILDKGDIETIETENEERVAAAVDSLADVVADPDDMFANTLADPTPRMVEQREYLRDLLEKHGDESLLRDE</sequence>
<keyword evidence="1" id="KW-0560">Oxidoreductase</keyword>
<protein>
    <submittedName>
        <fullName evidence="3">Thiamine pyrophosphate-dependent dehydrogenase E1 component subunit alpha</fullName>
    </submittedName>
</protein>
<dbReference type="Proteomes" id="UP001596099">
    <property type="component" value="Unassembled WGS sequence"/>
</dbReference>
<reference evidence="3 4" key="1">
    <citation type="journal article" date="2019" name="Int. J. Syst. Evol. Microbiol.">
        <title>The Global Catalogue of Microorganisms (GCM) 10K type strain sequencing project: providing services to taxonomists for standard genome sequencing and annotation.</title>
        <authorList>
            <consortium name="The Broad Institute Genomics Platform"/>
            <consortium name="The Broad Institute Genome Sequencing Center for Infectious Disease"/>
            <person name="Wu L."/>
            <person name="Ma J."/>
        </authorList>
    </citation>
    <scope>NUCLEOTIDE SEQUENCE [LARGE SCALE GENOMIC DNA]</scope>
    <source>
        <strain evidence="3 4">CGMCC 1.12543</strain>
    </source>
</reference>
<proteinExistence type="predicted"/>
<evidence type="ECO:0000313" key="4">
    <source>
        <dbReference type="Proteomes" id="UP001596099"/>
    </source>
</evidence>
<gene>
    <name evidence="3" type="ORF">ACFPYI_02710</name>
</gene>
<accession>A0ABD5RI30</accession>
<evidence type="ECO:0000256" key="1">
    <source>
        <dbReference type="ARBA" id="ARBA00023002"/>
    </source>
</evidence>
<dbReference type="PANTHER" id="PTHR43380">
    <property type="entry name" value="2-OXOISOVALERATE DEHYDROGENASE SUBUNIT ALPHA, MITOCHONDRIAL"/>
    <property type="match status" value="1"/>
</dbReference>
<dbReference type="InterPro" id="IPR050771">
    <property type="entry name" value="Alpha-ketoacid_DH_E1_comp"/>
</dbReference>
<comment type="caution">
    <text evidence="3">The sequence shown here is derived from an EMBL/GenBank/DDBJ whole genome shotgun (WGS) entry which is preliminary data.</text>
</comment>
<dbReference type="SUPFAM" id="SSF52518">
    <property type="entry name" value="Thiamin diphosphate-binding fold (THDP-binding)"/>
    <property type="match status" value="1"/>
</dbReference>
<keyword evidence="4" id="KW-1185">Reference proteome</keyword>
<dbReference type="Pfam" id="PF00676">
    <property type="entry name" value="E1_dh"/>
    <property type="match status" value="1"/>
</dbReference>
<dbReference type="PANTHER" id="PTHR43380:SF1">
    <property type="entry name" value="2-OXOISOVALERATE DEHYDROGENASE SUBUNIT ALPHA, MITOCHONDRIAL"/>
    <property type="match status" value="1"/>
</dbReference>
<evidence type="ECO:0000313" key="3">
    <source>
        <dbReference type="EMBL" id="MFC5970233.1"/>
    </source>
</evidence>
<evidence type="ECO:0000259" key="2">
    <source>
        <dbReference type="Pfam" id="PF00676"/>
    </source>
</evidence>
<dbReference type="Gene3D" id="3.40.50.970">
    <property type="match status" value="1"/>
</dbReference>
<dbReference type="InterPro" id="IPR029061">
    <property type="entry name" value="THDP-binding"/>
</dbReference>
<name>A0ABD5RI30_9EURY</name>
<dbReference type="GO" id="GO:0006082">
    <property type="term" value="P:organic acid metabolic process"/>
    <property type="evidence" value="ECO:0007669"/>
    <property type="project" value="UniProtKB-ARBA"/>
</dbReference>
<dbReference type="InterPro" id="IPR001017">
    <property type="entry name" value="DH_E1"/>
</dbReference>
<dbReference type="RefSeq" id="WP_247418996.1">
    <property type="nucleotide sequence ID" value="NZ_JALLGW010000002.1"/>
</dbReference>
<dbReference type="AlphaFoldDB" id="A0ABD5RI30"/>